<evidence type="ECO:0000313" key="2">
    <source>
        <dbReference type="EMBL" id="GLB38146.1"/>
    </source>
</evidence>
<dbReference type="AlphaFoldDB" id="A0A9P3PMQ7"/>
<keyword evidence="3" id="KW-1185">Reference proteome</keyword>
<evidence type="ECO:0000313" key="3">
    <source>
        <dbReference type="Proteomes" id="UP001063166"/>
    </source>
</evidence>
<evidence type="ECO:0000256" key="1">
    <source>
        <dbReference type="SAM" id="MobiDB-lite"/>
    </source>
</evidence>
<accession>A0A9P3PMQ7</accession>
<dbReference type="Proteomes" id="UP001063166">
    <property type="component" value="Unassembled WGS sequence"/>
</dbReference>
<dbReference type="EMBL" id="BRPK01000005">
    <property type="protein sequence ID" value="GLB38146.1"/>
    <property type="molecule type" value="Genomic_DNA"/>
</dbReference>
<reference evidence="2" key="1">
    <citation type="submission" date="2022-07" db="EMBL/GenBank/DDBJ databases">
        <title>The genome of Lyophyllum shimeji provides insight into the initial evolution of ectomycorrhizal fungal genome.</title>
        <authorList>
            <person name="Kobayashi Y."/>
            <person name="Shibata T."/>
            <person name="Hirakawa H."/>
            <person name="Shigenobu S."/>
            <person name="Nishiyama T."/>
            <person name="Yamada A."/>
            <person name="Hasebe M."/>
            <person name="Kawaguchi M."/>
        </authorList>
    </citation>
    <scope>NUCLEOTIDE SEQUENCE</scope>
    <source>
        <strain evidence="2">AT787</strain>
    </source>
</reference>
<comment type="caution">
    <text evidence="2">The sequence shown here is derived from an EMBL/GenBank/DDBJ whole genome shotgun (WGS) entry which is preliminary data.</text>
</comment>
<dbReference type="OrthoDB" id="3208495at2759"/>
<feature type="region of interest" description="Disordered" evidence="1">
    <location>
        <begin position="1"/>
        <end position="29"/>
    </location>
</feature>
<name>A0A9P3PMQ7_LYOSH</name>
<gene>
    <name evidence="2" type="ORF">LshimejAT787_0500110</name>
</gene>
<proteinExistence type="predicted"/>
<feature type="compositionally biased region" description="Pro residues" evidence="1">
    <location>
        <begin position="7"/>
        <end position="24"/>
    </location>
</feature>
<organism evidence="2 3">
    <name type="scientific">Lyophyllum shimeji</name>
    <name type="common">Hon-shimeji</name>
    <name type="synonym">Tricholoma shimeji</name>
    <dbReference type="NCBI Taxonomy" id="47721"/>
    <lineage>
        <taxon>Eukaryota</taxon>
        <taxon>Fungi</taxon>
        <taxon>Dikarya</taxon>
        <taxon>Basidiomycota</taxon>
        <taxon>Agaricomycotina</taxon>
        <taxon>Agaricomycetes</taxon>
        <taxon>Agaricomycetidae</taxon>
        <taxon>Agaricales</taxon>
        <taxon>Tricholomatineae</taxon>
        <taxon>Lyophyllaceae</taxon>
        <taxon>Lyophyllum</taxon>
    </lineage>
</organism>
<sequence>MLKPVAQNPPQPREITPEPSPTPEPEIEHSTVEIEPNEFGLYRVYTSYLTNDSEENLCLDDLCDDPGISAARNTLDKRPWYSGFSSHISVAKSHFFTPFLKATVFRLMSWFDSGSNMKSLTELDALVNNVILAKDFDPKDLEGFSAAWELRRLDNHNSVNQALHPDDE</sequence>
<protein>
    <submittedName>
        <fullName evidence="2">Uncharacterized protein</fullName>
    </submittedName>
</protein>